<feature type="region of interest" description="Disordered" evidence="1">
    <location>
        <begin position="59"/>
        <end position="83"/>
    </location>
</feature>
<sequence length="83" mass="9366">MIPLEFGMMAMQLWSWELGRQVGYEGWNRAALCGSRGDKCGMETVTRETVWEQGRQVWQETGRPAGNNNASNHSPPTRPLRGT</sequence>
<reference evidence="2" key="1">
    <citation type="submission" date="2023-11" db="EMBL/GenBank/DDBJ databases">
        <title>Genome assemblies of two species of porcelain crab, Petrolisthes cinctipes and Petrolisthes manimaculis (Anomura: Porcellanidae).</title>
        <authorList>
            <person name="Angst P."/>
        </authorList>
    </citation>
    <scope>NUCLEOTIDE SEQUENCE</scope>
    <source>
        <strain evidence="2">PB745_02</strain>
        <tissue evidence="2">Gill</tissue>
    </source>
</reference>
<evidence type="ECO:0000313" key="3">
    <source>
        <dbReference type="Proteomes" id="UP001292094"/>
    </source>
</evidence>
<evidence type="ECO:0000313" key="2">
    <source>
        <dbReference type="EMBL" id="KAK4321074.1"/>
    </source>
</evidence>
<protein>
    <submittedName>
        <fullName evidence="2">Uncharacterized protein</fullName>
    </submittedName>
</protein>
<evidence type="ECO:0000256" key="1">
    <source>
        <dbReference type="SAM" id="MobiDB-lite"/>
    </source>
</evidence>
<dbReference type="Proteomes" id="UP001292094">
    <property type="component" value="Unassembled WGS sequence"/>
</dbReference>
<gene>
    <name evidence="2" type="ORF">Pmani_008092</name>
</gene>
<name>A0AAE1Q783_9EUCA</name>
<organism evidence="2 3">
    <name type="scientific">Petrolisthes manimaculis</name>
    <dbReference type="NCBI Taxonomy" id="1843537"/>
    <lineage>
        <taxon>Eukaryota</taxon>
        <taxon>Metazoa</taxon>
        <taxon>Ecdysozoa</taxon>
        <taxon>Arthropoda</taxon>
        <taxon>Crustacea</taxon>
        <taxon>Multicrustacea</taxon>
        <taxon>Malacostraca</taxon>
        <taxon>Eumalacostraca</taxon>
        <taxon>Eucarida</taxon>
        <taxon>Decapoda</taxon>
        <taxon>Pleocyemata</taxon>
        <taxon>Anomura</taxon>
        <taxon>Galatheoidea</taxon>
        <taxon>Porcellanidae</taxon>
        <taxon>Petrolisthes</taxon>
    </lineage>
</organism>
<comment type="caution">
    <text evidence="2">The sequence shown here is derived from an EMBL/GenBank/DDBJ whole genome shotgun (WGS) entry which is preliminary data.</text>
</comment>
<accession>A0AAE1Q783</accession>
<dbReference type="EMBL" id="JAWZYT010000621">
    <property type="protein sequence ID" value="KAK4321074.1"/>
    <property type="molecule type" value="Genomic_DNA"/>
</dbReference>
<proteinExistence type="predicted"/>
<feature type="compositionally biased region" description="Polar residues" evidence="1">
    <location>
        <begin position="66"/>
        <end position="75"/>
    </location>
</feature>
<dbReference type="AlphaFoldDB" id="A0AAE1Q783"/>
<keyword evidence="3" id="KW-1185">Reference proteome</keyword>